<evidence type="ECO:0000256" key="1">
    <source>
        <dbReference type="SAM" id="MobiDB-lite"/>
    </source>
</evidence>
<feature type="non-terminal residue" evidence="2">
    <location>
        <position position="189"/>
    </location>
</feature>
<feature type="region of interest" description="Disordered" evidence="1">
    <location>
        <begin position="78"/>
        <end position="130"/>
    </location>
</feature>
<reference evidence="2 3" key="1">
    <citation type="submission" date="2020-04" db="EMBL/GenBank/DDBJ databases">
        <title>Perkinsus olseni comparative genomics.</title>
        <authorList>
            <person name="Bogema D.R."/>
        </authorList>
    </citation>
    <scope>NUCLEOTIDE SEQUENCE [LARGE SCALE GENOMIC DNA]</scope>
    <source>
        <strain evidence="2">ATCC PRA-205</strain>
    </source>
</reference>
<dbReference type="EMBL" id="JABANM010019027">
    <property type="protein sequence ID" value="KAF4725136.1"/>
    <property type="molecule type" value="Genomic_DNA"/>
</dbReference>
<gene>
    <name evidence="2" type="primary">DDX10_4</name>
    <name evidence="2" type="ORF">FOZ62_010034</name>
</gene>
<keyword evidence="2" id="KW-0547">Nucleotide-binding</keyword>
<protein>
    <submittedName>
        <fullName evidence="2">ATPdependent RNA helicase</fullName>
    </submittedName>
</protein>
<evidence type="ECO:0000313" key="3">
    <source>
        <dbReference type="Proteomes" id="UP000574390"/>
    </source>
</evidence>
<name>A0A7J6RXQ0_PEROL</name>
<feature type="region of interest" description="Disordered" evidence="1">
    <location>
        <begin position="169"/>
        <end position="189"/>
    </location>
</feature>
<dbReference type="AlphaFoldDB" id="A0A7J6RXQ0"/>
<proteinExistence type="predicted"/>
<accession>A0A7J6RXQ0</accession>
<feature type="compositionally biased region" description="Basic residues" evidence="1">
    <location>
        <begin position="84"/>
        <end position="100"/>
    </location>
</feature>
<sequence>RLRRLPGSLLIDAVKGGQVELVELLVGAGLKDIQCDMGGLKARDHAKLLGSHPMARKMFDLLSCCSVYLFIMTTAEAEPSTRRQGSKMHRKGGKGKGKGKGKGEGKGKGKGRKDTAESAGQKENRRMGLRHREDAEIADLENRLIIECPREGESVDQFERRRGLVDAEGEEHQRFREAMTTTKRRQRTN</sequence>
<dbReference type="Proteomes" id="UP000574390">
    <property type="component" value="Unassembled WGS sequence"/>
</dbReference>
<keyword evidence="2" id="KW-0067">ATP-binding</keyword>
<dbReference type="GO" id="GO:0004386">
    <property type="term" value="F:helicase activity"/>
    <property type="evidence" value="ECO:0007669"/>
    <property type="project" value="UniProtKB-KW"/>
</dbReference>
<comment type="caution">
    <text evidence="2">The sequence shown here is derived from an EMBL/GenBank/DDBJ whole genome shotgun (WGS) entry which is preliminary data.</text>
</comment>
<keyword evidence="2" id="KW-0378">Hydrolase</keyword>
<keyword evidence="2" id="KW-0347">Helicase</keyword>
<feature type="compositionally biased region" description="Basic and acidic residues" evidence="1">
    <location>
        <begin position="101"/>
        <end position="130"/>
    </location>
</feature>
<evidence type="ECO:0000313" key="2">
    <source>
        <dbReference type="EMBL" id="KAF4725136.1"/>
    </source>
</evidence>
<organism evidence="2 3">
    <name type="scientific">Perkinsus olseni</name>
    <name type="common">Perkinsus atlanticus</name>
    <dbReference type="NCBI Taxonomy" id="32597"/>
    <lineage>
        <taxon>Eukaryota</taxon>
        <taxon>Sar</taxon>
        <taxon>Alveolata</taxon>
        <taxon>Perkinsozoa</taxon>
        <taxon>Perkinsea</taxon>
        <taxon>Perkinsida</taxon>
        <taxon>Perkinsidae</taxon>
        <taxon>Perkinsus</taxon>
    </lineage>
</organism>